<protein>
    <recommendedName>
        <fullName evidence="1">Retrotransposon gag domain-containing protein</fullName>
    </recommendedName>
</protein>
<dbReference type="OrthoDB" id="2272416at2759"/>
<sequence length="79" mass="9794">LQMTGDVGLWSFSYWQMRIVEEKHALTWSGFKQIVKEKYYPAYYRAQMEREFLDLEQEERSVDEYEREFTRLAFFVSYL</sequence>
<reference evidence="2" key="1">
    <citation type="submission" date="2019-12" db="EMBL/GenBank/DDBJ databases">
        <authorList>
            <person name="Scholes J."/>
        </authorList>
    </citation>
    <scope>NUCLEOTIDE SEQUENCE</scope>
</reference>
<evidence type="ECO:0000259" key="1">
    <source>
        <dbReference type="Pfam" id="PF03732"/>
    </source>
</evidence>
<organism evidence="2 3">
    <name type="scientific">Striga hermonthica</name>
    <name type="common">Purple witchweed</name>
    <name type="synonym">Buchnera hermonthica</name>
    <dbReference type="NCBI Taxonomy" id="68872"/>
    <lineage>
        <taxon>Eukaryota</taxon>
        <taxon>Viridiplantae</taxon>
        <taxon>Streptophyta</taxon>
        <taxon>Embryophyta</taxon>
        <taxon>Tracheophyta</taxon>
        <taxon>Spermatophyta</taxon>
        <taxon>Magnoliopsida</taxon>
        <taxon>eudicotyledons</taxon>
        <taxon>Gunneridae</taxon>
        <taxon>Pentapetalae</taxon>
        <taxon>asterids</taxon>
        <taxon>lamiids</taxon>
        <taxon>Lamiales</taxon>
        <taxon>Orobanchaceae</taxon>
        <taxon>Buchnereae</taxon>
        <taxon>Striga</taxon>
    </lineage>
</organism>
<evidence type="ECO:0000313" key="3">
    <source>
        <dbReference type="Proteomes" id="UP001153555"/>
    </source>
</evidence>
<dbReference type="InterPro" id="IPR005162">
    <property type="entry name" value="Retrotrans_gag_dom"/>
</dbReference>
<feature type="non-terminal residue" evidence="2">
    <location>
        <position position="1"/>
    </location>
</feature>
<comment type="caution">
    <text evidence="2">The sequence shown here is derived from an EMBL/GenBank/DDBJ whole genome shotgun (WGS) entry which is preliminary data.</text>
</comment>
<gene>
    <name evidence="2" type="ORF">SHERM_24481</name>
</gene>
<dbReference type="EMBL" id="CACSLK010027752">
    <property type="protein sequence ID" value="CAA0828786.1"/>
    <property type="molecule type" value="Genomic_DNA"/>
</dbReference>
<proteinExistence type="predicted"/>
<evidence type="ECO:0000313" key="2">
    <source>
        <dbReference type="EMBL" id="CAA0828786.1"/>
    </source>
</evidence>
<dbReference type="Pfam" id="PF03732">
    <property type="entry name" value="Retrotrans_gag"/>
    <property type="match status" value="1"/>
</dbReference>
<feature type="non-terminal residue" evidence="2">
    <location>
        <position position="79"/>
    </location>
</feature>
<dbReference type="Proteomes" id="UP001153555">
    <property type="component" value="Unassembled WGS sequence"/>
</dbReference>
<keyword evidence="3" id="KW-1185">Reference proteome</keyword>
<feature type="domain" description="Retrotransposon gag" evidence="1">
    <location>
        <begin position="14"/>
        <end position="73"/>
    </location>
</feature>
<name>A0A9N7RFE3_STRHE</name>
<dbReference type="AlphaFoldDB" id="A0A9N7RFE3"/>
<accession>A0A9N7RFE3</accession>